<proteinExistence type="predicted"/>
<name>A0AAW9NIH2_9BACL</name>
<protein>
    <recommendedName>
        <fullName evidence="3">DUF4825 domain-containing protein</fullName>
    </recommendedName>
</protein>
<gene>
    <name evidence="1" type="ORF">P9B03_03670</name>
</gene>
<dbReference type="RefSeq" id="WP_326121978.1">
    <property type="nucleotide sequence ID" value="NZ_JARSFG010000004.1"/>
</dbReference>
<sequence>MRKQIRFFYCILSLLFIFVLLASCNKKAGLYNPVFNWEGANYVVTNEPLPEFDVEEKVGETTTKVTELPSSHGEGFALPIGTELYKIKDIEITHSFDGMMAVKVDEKFKVARRLNEP</sequence>
<dbReference type="PROSITE" id="PS51257">
    <property type="entry name" value="PROKAR_LIPOPROTEIN"/>
    <property type="match status" value="1"/>
</dbReference>
<comment type="caution">
    <text evidence="1">The sequence shown here is derived from an EMBL/GenBank/DDBJ whole genome shotgun (WGS) entry which is preliminary data.</text>
</comment>
<evidence type="ECO:0000313" key="1">
    <source>
        <dbReference type="EMBL" id="MEC1177572.1"/>
    </source>
</evidence>
<reference evidence="1 2" key="1">
    <citation type="submission" date="2023-03" db="EMBL/GenBank/DDBJ databases">
        <title>Bacillus Genome Sequencing.</title>
        <authorList>
            <person name="Dunlap C."/>
        </authorList>
    </citation>
    <scope>NUCLEOTIDE SEQUENCE [LARGE SCALE GENOMIC DNA]</scope>
    <source>
        <strain evidence="1 2">B-59205</strain>
    </source>
</reference>
<keyword evidence="2" id="KW-1185">Reference proteome</keyword>
<dbReference type="Proteomes" id="UP001344888">
    <property type="component" value="Unassembled WGS sequence"/>
</dbReference>
<organism evidence="1 2">
    <name type="scientific">Metasolibacillus meyeri</name>
    <dbReference type="NCBI Taxonomy" id="1071052"/>
    <lineage>
        <taxon>Bacteria</taxon>
        <taxon>Bacillati</taxon>
        <taxon>Bacillota</taxon>
        <taxon>Bacilli</taxon>
        <taxon>Bacillales</taxon>
        <taxon>Caryophanaceae</taxon>
        <taxon>Metasolibacillus</taxon>
    </lineage>
</organism>
<accession>A0AAW9NIH2</accession>
<dbReference type="EMBL" id="JARSFG010000004">
    <property type="protein sequence ID" value="MEC1177572.1"/>
    <property type="molecule type" value="Genomic_DNA"/>
</dbReference>
<dbReference type="AlphaFoldDB" id="A0AAW9NIH2"/>
<evidence type="ECO:0000313" key="2">
    <source>
        <dbReference type="Proteomes" id="UP001344888"/>
    </source>
</evidence>
<evidence type="ECO:0008006" key="3">
    <source>
        <dbReference type="Google" id="ProtNLM"/>
    </source>
</evidence>